<accession>A0ACB7TM94</accession>
<dbReference type="Proteomes" id="UP000821845">
    <property type="component" value="Chromosome 1"/>
</dbReference>
<evidence type="ECO:0000313" key="2">
    <source>
        <dbReference type="Proteomes" id="UP000821845"/>
    </source>
</evidence>
<dbReference type="EMBL" id="CM023481">
    <property type="protein sequence ID" value="KAH6947264.1"/>
    <property type="molecule type" value="Genomic_DNA"/>
</dbReference>
<proteinExistence type="predicted"/>
<evidence type="ECO:0000313" key="1">
    <source>
        <dbReference type="EMBL" id="KAH6947264.1"/>
    </source>
</evidence>
<gene>
    <name evidence="1" type="ORF">HPB50_017844</name>
</gene>
<protein>
    <submittedName>
        <fullName evidence="1">Uncharacterized protein</fullName>
    </submittedName>
</protein>
<organism evidence="1 2">
    <name type="scientific">Hyalomma asiaticum</name>
    <name type="common">Tick</name>
    <dbReference type="NCBI Taxonomy" id="266040"/>
    <lineage>
        <taxon>Eukaryota</taxon>
        <taxon>Metazoa</taxon>
        <taxon>Ecdysozoa</taxon>
        <taxon>Arthropoda</taxon>
        <taxon>Chelicerata</taxon>
        <taxon>Arachnida</taxon>
        <taxon>Acari</taxon>
        <taxon>Parasitiformes</taxon>
        <taxon>Ixodida</taxon>
        <taxon>Ixodoidea</taxon>
        <taxon>Ixodidae</taxon>
        <taxon>Hyalomminae</taxon>
        <taxon>Hyalomma</taxon>
    </lineage>
</organism>
<reference evidence="1" key="1">
    <citation type="submission" date="2020-05" db="EMBL/GenBank/DDBJ databases">
        <title>Large-scale comparative analyses of tick genomes elucidate their genetic diversity and vector capacities.</title>
        <authorList>
            <person name="Jia N."/>
            <person name="Wang J."/>
            <person name="Shi W."/>
            <person name="Du L."/>
            <person name="Sun Y."/>
            <person name="Zhan W."/>
            <person name="Jiang J."/>
            <person name="Wang Q."/>
            <person name="Zhang B."/>
            <person name="Ji P."/>
            <person name="Sakyi L.B."/>
            <person name="Cui X."/>
            <person name="Yuan T."/>
            <person name="Jiang B."/>
            <person name="Yang W."/>
            <person name="Lam T.T.-Y."/>
            <person name="Chang Q."/>
            <person name="Ding S."/>
            <person name="Wang X."/>
            <person name="Zhu J."/>
            <person name="Ruan X."/>
            <person name="Zhao L."/>
            <person name="Wei J."/>
            <person name="Que T."/>
            <person name="Du C."/>
            <person name="Cheng J."/>
            <person name="Dai P."/>
            <person name="Han X."/>
            <person name="Huang E."/>
            <person name="Gao Y."/>
            <person name="Liu J."/>
            <person name="Shao H."/>
            <person name="Ye R."/>
            <person name="Li L."/>
            <person name="Wei W."/>
            <person name="Wang X."/>
            <person name="Wang C."/>
            <person name="Yang T."/>
            <person name="Huo Q."/>
            <person name="Li W."/>
            <person name="Guo W."/>
            <person name="Chen H."/>
            <person name="Zhou L."/>
            <person name="Ni X."/>
            <person name="Tian J."/>
            <person name="Zhou Y."/>
            <person name="Sheng Y."/>
            <person name="Liu T."/>
            <person name="Pan Y."/>
            <person name="Xia L."/>
            <person name="Li J."/>
            <person name="Zhao F."/>
            <person name="Cao W."/>
        </authorList>
    </citation>
    <scope>NUCLEOTIDE SEQUENCE</scope>
    <source>
        <strain evidence="1">Hyas-2018</strain>
    </source>
</reference>
<keyword evidence="2" id="KW-1185">Reference proteome</keyword>
<name>A0ACB7TM94_HYAAI</name>
<sequence>MPILPPAEPASHTAPRGPPALLDDDEDKDNFIHELLSLLSIFFDFIPLDHPMRESYLEMFNTVYFNQPSD</sequence>
<comment type="caution">
    <text evidence="1">The sequence shown here is derived from an EMBL/GenBank/DDBJ whole genome shotgun (WGS) entry which is preliminary data.</text>
</comment>